<dbReference type="EMBL" id="MU069841">
    <property type="protein sequence ID" value="KAF5832919.1"/>
    <property type="molecule type" value="Genomic_DNA"/>
</dbReference>
<comment type="caution">
    <text evidence="1">The sequence shown here is derived from an EMBL/GenBank/DDBJ whole genome shotgun (WGS) entry which is preliminary data.</text>
</comment>
<sequence>MNLAKQLQGPALAGSNRTLQGNLLSPGHVCSRPAWVGRQHQASMCVRVVPEQKQEGIDPAASSARQEQELSQPSSILERAKIVLDTLSKYRRSITVVAAVLDVAFIWVCIKGARSLGWWE</sequence>
<evidence type="ECO:0000313" key="2">
    <source>
        <dbReference type="Proteomes" id="UP000815325"/>
    </source>
</evidence>
<keyword evidence="2" id="KW-1185">Reference proteome</keyword>
<evidence type="ECO:0000313" key="1">
    <source>
        <dbReference type="EMBL" id="KAF5832919.1"/>
    </source>
</evidence>
<name>A0ABQ7GE89_DUNSA</name>
<reference evidence="1" key="1">
    <citation type="submission" date="2017-08" db="EMBL/GenBank/DDBJ databases">
        <authorList>
            <person name="Polle J.E."/>
            <person name="Barry K."/>
            <person name="Cushman J."/>
            <person name="Schmutz J."/>
            <person name="Tran D."/>
            <person name="Hathwaick L.T."/>
            <person name="Yim W.C."/>
            <person name="Jenkins J."/>
            <person name="Mckie-Krisberg Z.M."/>
            <person name="Prochnik S."/>
            <person name="Lindquist E."/>
            <person name="Dockter R.B."/>
            <person name="Adam C."/>
            <person name="Molina H."/>
            <person name="Bunkerborg J."/>
            <person name="Jin E."/>
            <person name="Buchheim M."/>
            <person name="Magnuson J."/>
        </authorList>
    </citation>
    <scope>NUCLEOTIDE SEQUENCE</scope>
    <source>
        <strain evidence="1">CCAP 19/18</strain>
    </source>
</reference>
<accession>A0ABQ7GE89</accession>
<protein>
    <submittedName>
        <fullName evidence="1">Uncharacterized protein</fullName>
    </submittedName>
</protein>
<gene>
    <name evidence="1" type="ORF">DUNSADRAFT_11031</name>
</gene>
<dbReference type="Proteomes" id="UP000815325">
    <property type="component" value="Unassembled WGS sequence"/>
</dbReference>
<proteinExistence type="predicted"/>
<organism evidence="1 2">
    <name type="scientific">Dunaliella salina</name>
    <name type="common">Green alga</name>
    <name type="synonym">Protococcus salinus</name>
    <dbReference type="NCBI Taxonomy" id="3046"/>
    <lineage>
        <taxon>Eukaryota</taxon>
        <taxon>Viridiplantae</taxon>
        <taxon>Chlorophyta</taxon>
        <taxon>core chlorophytes</taxon>
        <taxon>Chlorophyceae</taxon>
        <taxon>CS clade</taxon>
        <taxon>Chlamydomonadales</taxon>
        <taxon>Dunaliellaceae</taxon>
        <taxon>Dunaliella</taxon>
    </lineage>
</organism>